<dbReference type="EMBL" id="RBXA01000005">
    <property type="protein sequence ID" value="RKS89748.1"/>
    <property type="molecule type" value="Genomic_DNA"/>
</dbReference>
<dbReference type="SUPFAM" id="SSF53448">
    <property type="entry name" value="Nucleotide-diphospho-sugar transferases"/>
    <property type="match status" value="1"/>
</dbReference>
<dbReference type="Gene3D" id="3.90.550.10">
    <property type="entry name" value="Spore Coat Polysaccharide Biosynthesis Protein SpsA, Chain A"/>
    <property type="match status" value="1"/>
</dbReference>
<dbReference type="AlphaFoldDB" id="A0A495RSN9"/>
<feature type="domain" description="Glycosyltransferase 2-like" evidence="1">
    <location>
        <begin position="5"/>
        <end position="113"/>
    </location>
</feature>
<dbReference type="RefSeq" id="WP_121366205.1">
    <property type="nucleotide sequence ID" value="NZ_RBXA01000005.1"/>
</dbReference>
<organism evidence="2 3">
    <name type="scientific">Flavobacterium limicola</name>
    <dbReference type="NCBI Taxonomy" id="180441"/>
    <lineage>
        <taxon>Bacteria</taxon>
        <taxon>Pseudomonadati</taxon>
        <taxon>Bacteroidota</taxon>
        <taxon>Flavobacteriia</taxon>
        <taxon>Flavobacteriales</taxon>
        <taxon>Flavobacteriaceae</taxon>
        <taxon>Flavobacterium</taxon>
    </lineage>
</organism>
<evidence type="ECO:0000313" key="2">
    <source>
        <dbReference type="EMBL" id="RKS89748.1"/>
    </source>
</evidence>
<sequence>MKKISFCISTFNRSEKIVKLVNDILKYEGDDIEVVVSDNCSTDNTVVELSKIDDKRFRYIINSPNIGAIPNYMKAISEGNAEYVFFSTDKDSINPSGIFDLINFFENHSYVVAGLCKLDVHKKQEEIIFNKGLEGLLNVAYLSQHPTGYFFKNDKLKSLEVVRNFSNTDKVGVFPFEFILGELCLEGKTAVVKLPLFYMETMEEVKNIKSYSYSGSQNNLYFTPFKRFEILQKYISHVSNLNLTNNEKKSVIKLIFQNGLSAATLGYKLMIENDIVCQHYGIVSKKIGFFKVLRNDFIFSMNFLSKLKQPPFFDRFIICVEVHLAYIIRKF</sequence>
<dbReference type="Proteomes" id="UP000280091">
    <property type="component" value="Unassembled WGS sequence"/>
</dbReference>
<keyword evidence="3" id="KW-1185">Reference proteome</keyword>
<name>A0A495RSN9_9FLAO</name>
<keyword evidence="2" id="KW-0808">Transferase</keyword>
<proteinExistence type="predicted"/>
<gene>
    <name evidence="2" type="ORF">BC952_2926</name>
</gene>
<protein>
    <submittedName>
        <fullName evidence="2">Glycosyltransferase involved in cell wall biosynthesis</fullName>
    </submittedName>
</protein>
<dbReference type="Pfam" id="PF00535">
    <property type="entry name" value="Glycos_transf_2"/>
    <property type="match status" value="1"/>
</dbReference>
<comment type="caution">
    <text evidence="2">The sequence shown here is derived from an EMBL/GenBank/DDBJ whole genome shotgun (WGS) entry which is preliminary data.</text>
</comment>
<dbReference type="GO" id="GO:0016758">
    <property type="term" value="F:hexosyltransferase activity"/>
    <property type="evidence" value="ECO:0007669"/>
    <property type="project" value="UniProtKB-ARBA"/>
</dbReference>
<evidence type="ECO:0000313" key="3">
    <source>
        <dbReference type="Proteomes" id="UP000280091"/>
    </source>
</evidence>
<evidence type="ECO:0000259" key="1">
    <source>
        <dbReference type="Pfam" id="PF00535"/>
    </source>
</evidence>
<reference evidence="2 3" key="1">
    <citation type="submission" date="2018-10" db="EMBL/GenBank/DDBJ databases">
        <title>Genomic Encyclopedia of Archaeal and Bacterial Type Strains, Phase II (KMG-II): from individual species to whole genera.</title>
        <authorList>
            <person name="Goeker M."/>
        </authorList>
    </citation>
    <scope>NUCLEOTIDE SEQUENCE [LARGE SCALE GENOMIC DNA]</scope>
    <source>
        <strain evidence="2 3">DSM 15094</strain>
    </source>
</reference>
<dbReference type="InterPro" id="IPR029044">
    <property type="entry name" value="Nucleotide-diphossugar_trans"/>
</dbReference>
<accession>A0A495RSN9</accession>
<dbReference type="InterPro" id="IPR001173">
    <property type="entry name" value="Glyco_trans_2-like"/>
</dbReference>
<dbReference type="PANTHER" id="PTHR22916">
    <property type="entry name" value="GLYCOSYLTRANSFERASE"/>
    <property type="match status" value="1"/>
</dbReference>
<dbReference type="OrthoDB" id="9815829at2"/>
<dbReference type="PANTHER" id="PTHR22916:SF3">
    <property type="entry name" value="UDP-GLCNAC:BETAGAL BETA-1,3-N-ACETYLGLUCOSAMINYLTRANSFERASE-LIKE PROTEIN 1"/>
    <property type="match status" value="1"/>
</dbReference>